<name>A0A511AIT4_9MICO</name>
<evidence type="ECO:0000313" key="1">
    <source>
        <dbReference type="EMBL" id="GEK86661.1"/>
    </source>
</evidence>
<gene>
    <name evidence="1" type="ORF">MAE01_18370</name>
</gene>
<dbReference type="AlphaFoldDB" id="A0A511AIT4"/>
<evidence type="ECO:0000313" key="2">
    <source>
        <dbReference type="Proteomes" id="UP000321225"/>
    </source>
</evidence>
<protein>
    <submittedName>
        <fullName evidence="1">Uncharacterized protein</fullName>
    </submittedName>
</protein>
<comment type="caution">
    <text evidence="1">The sequence shown here is derived from an EMBL/GenBank/DDBJ whole genome shotgun (WGS) entry which is preliminary data.</text>
</comment>
<dbReference type="EMBL" id="BJUW01000007">
    <property type="protein sequence ID" value="GEK86661.1"/>
    <property type="molecule type" value="Genomic_DNA"/>
</dbReference>
<proteinExistence type="predicted"/>
<accession>A0A511AIT4</accession>
<reference evidence="1 2" key="1">
    <citation type="submission" date="2019-07" db="EMBL/GenBank/DDBJ databases">
        <title>Whole genome shotgun sequence of Microbacterium aerolatum NBRC 103071.</title>
        <authorList>
            <person name="Hosoyama A."/>
            <person name="Uohara A."/>
            <person name="Ohji S."/>
            <person name="Ichikawa N."/>
        </authorList>
    </citation>
    <scope>NUCLEOTIDE SEQUENCE [LARGE SCALE GENOMIC DNA]</scope>
    <source>
        <strain evidence="1 2">NBRC 103071</strain>
    </source>
</reference>
<dbReference type="RefSeq" id="WP_147039259.1">
    <property type="nucleotide sequence ID" value="NZ_BJUW01000007.1"/>
</dbReference>
<dbReference type="Proteomes" id="UP000321225">
    <property type="component" value="Unassembled WGS sequence"/>
</dbReference>
<keyword evidence="2" id="KW-1185">Reference proteome</keyword>
<sequence length="85" mass="8864">MGAPSEWIAARGLWPVSADPSELVVPDHVLNDVELSLAAKGLFALLVASQGQPIDPFDDALEDTADISAAIDELLEAGLAVRVAK</sequence>
<organism evidence="1 2">
    <name type="scientific">Microbacterium aerolatum</name>
    <dbReference type="NCBI Taxonomy" id="153731"/>
    <lineage>
        <taxon>Bacteria</taxon>
        <taxon>Bacillati</taxon>
        <taxon>Actinomycetota</taxon>
        <taxon>Actinomycetes</taxon>
        <taxon>Micrococcales</taxon>
        <taxon>Microbacteriaceae</taxon>
        <taxon>Microbacterium</taxon>
    </lineage>
</organism>
<dbReference type="OrthoDB" id="5075059at2"/>